<feature type="compositionally biased region" description="Basic and acidic residues" evidence="1">
    <location>
        <begin position="268"/>
        <end position="279"/>
    </location>
</feature>
<gene>
    <name evidence="3" type="ORF">CEP50_10205</name>
</gene>
<keyword evidence="2" id="KW-0812">Transmembrane</keyword>
<evidence type="ECO:0000256" key="1">
    <source>
        <dbReference type="SAM" id="MobiDB-lite"/>
    </source>
</evidence>
<feature type="compositionally biased region" description="Polar residues" evidence="1">
    <location>
        <begin position="109"/>
        <end position="127"/>
    </location>
</feature>
<organism evidence="3 4">
    <name type="scientific">Actinopolyspora mortivallis</name>
    <dbReference type="NCBI Taxonomy" id="33906"/>
    <lineage>
        <taxon>Bacteria</taxon>
        <taxon>Bacillati</taxon>
        <taxon>Actinomycetota</taxon>
        <taxon>Actinomycetes</taxon>
        <taxon>Actinopolysporales</taxon>
        <taxon>Actinopolysporaceae</taxon>
        <taxon>Actinopolyspora</taxon>
    </lineage>
</organism>
<protein>
    <submittedName>
        <fullName evidence="3">Uncharacterized protein</fullName>
    </submittedName>
</protein>
<keyword evidence="4" id="KW-1185">Reference proteome</keyword>
<dbReference type="AlphaFoldDB" id="A0A2T0GWF7"/>
<feature type="region of interest" description="Disordered" evidence="1">
    <location>
        <begin position="47"/>
        <end position="347"/>
    </location>
</feature>
<dbReference type="InParanoid" id="A0A2T0GWF7"/>
<keyword evidence="2" id="KW-1133">Transmembrane helix</keyword>
<keyword evidence="2" id="KW-0472">Membrane</keyword>
<reference evidence="3 4" key="1">
    <citation type="submission" date="2018-03" db="EMBL/GenBank/DDBJ databases">
        <title>Actinopolyspora mortivallis from Sahara, screening for active biomolecules.</title>
        <authorList>
            <person name="Selama O."/>
            <person name="Wellington E.M.H."/>
            <person name="Hacene H."/>
        </authorList>
    </citation>
    <scope>NUCLEOTIDE SEQUENCE [LARGE SCALE GENOMIC DNA]</scope>
    <source>
        <strain evidence="3 4">M5A</strain>
    </source>
</reference>
<evidence type="ECO:0000256" key="2">
    <source>
        <dbReference type="SAM" id="Phobius"/>
    </source>
</evidence>
<feature type="compositionally biased region" description="Basic and acidic residues" evidence="1">
    <location>
        <begin position="188"/>
        <end position="205"/>
    </location>
</feature>
<comment type="caution">
    <text evidence="3">The sequence shown here is derived from an EMBL/GenBank/DDBJ whole genome shotgun (WGS) entry which is preliminary data.</text>
</comment>
<evidence type="ECO:0000313" key="3">
    <source>
        <dbReference type="EMBL" id="PRW63446.1"/>
    </source>
</evidence>
<feature type="compositionally biased region" description="Polar residues" evidence="1">
    <location>
        <begin position="172"/>
        <end position="181"/>
    </location>
</feature>
<dbReference type="EMBL" id="PVSR01000014">
    <property type="protein sequence ID" value="PRW63446.1"/>
    <property type="molecule type" value="Genomic_DNA"/>
</dbReference>
<dbReference type="RefSeq" id="WP_106113709.1">
    <property type="nucleotide sequence ID" value="NZ_PVSR01000014.1"/>
</dbReference>
<sequence>MSVDDQCSSAADRQRRWLYRALIVVGGTVAGISAACLLGTAHASSLAESDTADRTPSRAQRQASPQQEGRADSGPLAGLVRSLTGATERHDGAEAAGTTSEEDARHSDATGSPSADGRQSATSSAESSGKGDSGVSTVLDPVTDSVTSGVETVRRGAEPVLDPVRRAADTVVSGTSGQDSLTGAVGGELERVRDTLVTTDSHEVQRSSQNTVTHPAPSRPRRTPDVHTEPTTERTPEADRDSTRSRTLTSRSPSVATAGAEHLLPEPAVRKEPANRQRSLDLPPFSGGGCACGTDTTNPSGGSASGIGLTGWVPATPAVTAKPLSATGSGTTPPVDTEGPQPGTTPD</sequence>
<evidence type="ECO:0000313" key="4">
    <source>
        <dbReference type="Proteomes" id="UP000239352"/>
    </source>
</evidence>
<proteinExistence type="predicted"/>
<dbReference type="Proteomes" id="UP000239352">
    <property type="component" value="Unassembled WGS sequence"/>
</dbReference>
<feature type="transmembrane region" description="Helical" evidence="2">
    <location>
        <begin position="21"/>
        <end position="41"/>
    </location>
</feature>
<feature type="compositionally biased region" description="Basic and acidic residues" evidence="1">
    <location>
        <begin position="152"/>
        <end position="168"/>
    </location>
</feature>
<feature type="compositionally biased region" description="Basic and acidic residues" evidence="1">
    <location>
        <begin position="222"/>
        <end position="244"/>
    </location>
</feature>
<accession>A0A2T0GWF7</accession>
<name>A0A2T0GWF7_ACTMO</name>
<feature type="compositionally biased region" description="Polar residues" evidence="1">
    <location>
        <begin position="57"/>
        <end position="67"/>
    </location>
</feature>